<name>A0A3M0D786_9PROT</name>
<dbReference type="GO" id="GO:0016491">
    <property type="term" value="F:oxidoreductase activity"/>
    <property type="evidence" value="ECO:0007669"/>
    <property type="project" value="UniProtKB-KW"/>
</dbReference>
<dbReference type="EMBL" id="REFR01000009">
    <property type="protein sequence ID" value="RMB12123.1"/>
    <property type="molecule type" value="Genomic_DNA"/>
</dbReference>
<evidence type="ECO:0000256" key="2">
    <source>
        <dbReference type="ARBA" id="ARBA00023002"/>
    </source>
</evidence>
<gene>
    <name evidence="3" type="ORF">BXY39_0613</name>
</gene>
<proteinExistence type="inferred from homology"/>
<dbReference type="FunFam" id="3.40.50.720:FF:000084">
    <property type="entry name" value="Short-chain dehydrogenase reductase"/>
    <property type="match status" value="1"/>
</dbReference>
<dbReference type="RefSeq" id="WP_121937328.1">
    <property type="nucleotide sequence ID" value="NZ_REFR01000009.1"/>
</dbReference>
<dbReference type="InterPro" id="IPR036291">
    <property type="entry name" value="NAD(P)-bd_dom_sf"/>
</dbReference>
<dbReference type="Gene3D" id="3.40.50.720">
    <property type="entry name" value="NAD(P)-binding Rossmann-like Domain"/>
    <property type="match status" value="1"/>
</dbReference>
<organism evidence="3 4">
    <name type="scientific">Eilatimonas milleporae</name>
    <dbReference type="NCBI Taxonomy" id="911205"/>
    <lineage>
        <taxon>Bacteria</taxon>
        <taxon>Pseudomonadati</taxon>
        <taxon>Pseudomonadota</taxon>
        <taxon>Alphaproteobacteria</taxon>
        <taxon>Kordiimonadales</taxon>
        <taxon>Kordiimonadaceae</taxon>
        <taxon>Eilatimonas</taxon>
    </lineage>
</organism>
<dbReference type="Proteomes" id="UP000271227">
    <property type="component" value="Unassembled WGS sequence"/>
</dbReference>
<dbReference type="SUPFAM" id="SSF51735">
    <property type="entry name" value="NAD(P)-binding Rossmann-fold domains"/>
    <property type="match status" value="1"/>
</dbReference>
<dbReference type="PANTHER" id="PTHR43943:SF17">
    <property type="entry name" value="3-PHENYLPROPIONATE-DIHYDRODIOL_CINNAMIC ACID-DIHYDRODIOL DEHYDROGENASE"/>
    <property type="match status" value="1"/>
</dbReference>
<sequence>MDLGLRGKNVLITGATQGIGRRVANLFAEEGANVAICSRSPESVNKAVKEIALLADGKITGAPCNIKNKEEYEAWIEAMAEELGGIDIFIPNVSAGGGADSEKNWWKNFEIDVLGTVRGVEAVIPHMEQRGGGAVTMISTTAAVETFMVPQAYNAMKAALITYAKQLSQAHGEQGIRVNTITPGPIYFDGGAWDMIKISNERFYEKTERTHALGRLGTPEEVANCIVFLSSPAASWVTGVNLVVDGGYTKRVQF</sequence>
<dbReference type="InParanoid" id="A0A3M0D786"/>
<protein>
    <submittedName>
        <fullName evidence="3">NAD(P)-dependent dehydrogenase (Short-subunit alcohol dehydrogenase family)</fullName>
    </submittedName>
</protein>
<dbReference type="PANTHER" id="PTHR43943">
    <property type="entry name" value="DEHYDROGENASE/REDUCTASE (SDR FAMILY) MEMBER 4"/>
    <property type="match status" value="1"/>
</dbReference>
<dbReference type="InterPro" id="IPR002347">
    <property type="entry name" value="SDR_fam"/>
</dbReference>
<dbReference type="PRINTS" id="PR00081">
    <property type="entry name" value="GDHRDH"/>
</dbReference>
<dbReference type="AlphaFoldDB" id="A0A3M0D786"/>
<keyword evidence="2" id="KW-0560">Oxidoreductase</keyword>
<evidence type="ECO:0000313" key="3">
    <source>
        <dbReference type="EMBL" id="RMB12123.1"/>
    </source>
</evidence>
<reference evidence="3 4" key="1">
    <citation type="submission" date="2018-10" db="EMBL/GenBank/DDBJ databases">
        <title>Genomic Encyclopedia of Archaeal and Bacterial Type Strains, Phase II (KMG-II): from individual species to whole genera.</title>
        <authorList>
            <person name="Goeker M."/>
        </authorList>
    </citation>
    <scope>NUCLEOTIDE SEQUENCE [LARGE SCALE GENOMIC DNA]</scope>
    <source>
        <strain evidence="3 4">DSM 25217</strain>
    </source>
</reference>
<evidence type="ECO:0000256" key="1">
    <source>
        <dbReference type="ARBA" id="ARBA00006484"/>
    </source>
</evidence>
<dbReference type="OrthoDB" id="9793325at2"/>
<dbReference type="Pfam" id="PF13561">
    <property type="entry name" value="adh_short_C2"/>
    <property type="match status" value="1"/>
</dbReference>
<evidence type="ECO:0000313" key="4">
    <source>
        <dbReference type="Proteomes" id="UP000271227"/>
    </source>
</evidence>
<dbReference type="FunCoup" id="A0A3M0D786">
    <property type="interactions" value="105"/>
</dbReference>
<comment type="caution">
    <text evidence="3">The sequence shown here is derived from an EMBL/GenBank/DDBJ whole genome shotgun (WGS) entry which is preliminary data.</text>
</comment>
<accession>A0A3M0D786</accession>
<keyword evidence="4" id="KW-1185">Reference proteome</keyword>
<comment type="similarity">
    <text evidence="1">Belongs to the short-chain dehydrogenases/reductases (SDR) family.</text>
</comment>